<dbReference type="PANTHER" id="PTHR21725:SF1">
    <property type="entry name" value="E3 UBIQUITIN-PROTEIN LIGASE UBR4"/>
    <property type="match status" value="1"/>
</dbReference>
<name>A0ABR2MLD5_9ASPA</name>
<dbReference type="Proteomes" id="UP001412067">
    <property type="component" value="Unassembled WGS sequence"/>
</dbReference>
<gene>
    <name evidence="1" type="primary">BIG</name>
    <name evidence="1" type="ORF">KSP40_PGU013467</name>
</gene>
<comment type="caution">
    <text evidence="1">The sequence shown here is derived from an EMBL/GenBank/DDBJ whole genome shotgun (WGS) entry which is preliminary data.</text>
</comment>
<dbReference type="InterPro" id="IPR045189">
    <property type="entry name" value="UBR4-like"/>
</dbReference>
<evidence type="ECO:0000313" key="1">
    <source>
        <dbReference type="EMBL" id="KAK8964932.1"/>
    </source>
</evidence>
<dbReference type="EMBL" id="JBBWWR010000006">
    <property type="protein sequence ID" value="KAK8964932.1"/>
    <property type="molecule type" value="Genomic_DNA"/>
</dbReference>
<protein>
    <submittedName>
        <fullName evidence="1">Auxin transport protein BIG</fullName>
    </submittedName>
</protein>
<sequence length="173" mass="19403">MLVYLEKVESVCCRCPDSSDFLKTLPCLFHLEILLMAFHVSNEAEKASLANLVSSSFRQIIAPPDGCNTMHLSYWALVVSKLILILRHMLLYPRSCPSWLLLRMRLRLREISSGISLSHVDDHMPSLASIMADVILEDSGKEAIDVVWFSQLIDVTPLPMSFGGKIAPSSVWD</sequence>
<evidence type="ECO:0000313" key="2">
    <source>
        <dbReference type="Proteomes" id="UP001412067"/>
    </source>
</evidence>
<accession>A0ABR2MLD5</accession>
<keyword evidence="2" id="KW-1185">Reference proteome</keyword>
<organism evidence="1 2">
    <name type="scientific">Platanthera guangdongensis</name>
    <dbReference type="NCBI Taxonomy" id="2320717"/>
    <lineage>
        <taxon>Eukaryota</taxon>
        <taxon>Viridiplantae</taxon>
        <taxon>Streptophyta</taxon>
        <taxon>Embryophyta</taxon>
        <taxon>Tracheophyta</taxon>
        <taxon>Spermatophyta</taxon>
        <taxon>Magnoliopsida</taxon>
        <taxon>Liliopsida</taxon>
        <taxon>Asparagales</taxon>
        <taxon>Orchidaceae</taxon>
        <taxon>Orchidoideae</taxon>
        <taxon>Orchideae</taxon>
        <taxon>Orchidinae</taxon>
        <taxon>Platanthera</taxon>
    </lineage>
</organism>
<dbReference type="PANTHER" id="PTHR21725">
    <property type="entry name" value="E3 UBIQUITIN-PROTEIN LIGASE UBR4"/>
    <property type="match status" value="1"/>
</dbReference>
<proteinExistence type="predicted"/>
<reference evidence="1 2" key="1">
    <citation type="journal article" date="2022" name="Nat. Plants">
        <title>Genomes of leafy and leafless Platanthera orchids illuminate the evolution of mycoheterotrophy.</title>
        <authorList>
            <person name="Li M.H."/>
            <person name="Liu K.W."/>
            <person name="Li Z."/>
            <person name="Lu H.C."/>
            <person name="Ye Q.L."/>
            <person name="Zhang D."/>
            <person name="Wang J.Y."/>
            <person name="Li Y.F."/>
            <person name="Zhong Z.M."/>
            <person name="Liu X."/>
            <person name="Yu X."/>
            <person name="Liu D.K."/>
            <person name="Tu X.D."/>
            <person name="Liu B."/>
            <person name="Hao Y."/>
            <person name="Liao X.Y."/>
            <person name="Jiang Y.T."/>
            <person name="Sun W.H."/>
            <person name="Chen J."/>
            <person name="Chen Y.Q."/>
            <person name="Ai Y."/>
            <person name="Zhai J.W."/>
            <person name="Wu S.S."/>
            <person name="Zhou Z."/>
            <person name="Hsiao Y.Y."/>
            <person name="Wu W.L."/>
            <person name="Chen Y.Y."/>
            <person name="Lin Y.F."/>
            <person name="Hsu J.L."/>
            <person name="Li C.Y."/>
            <person name="Wang Z.W."/>
            <person name="Zhao X."/>
            <person name="Zhong W.Y."/>
            <person name="Ma X.K."/>
            <person name="Ma L."/>
            <person name="Huang J."/>
            <person name="Chen G.Z."/>
            <person name="Huang M.Z."/>
            <person name="Huang L."/>
            <person name="Peng D.H."/>
            <person name="Luo Y.B."/>
            <person name="Zou S.Q."/>
            <person name="Chen S.P."/>
            <person name="Lan S."/>
            <person name="Tsai W.C."/>
            <person name="Van de Peer Y."/>
            <person name="Liu Z.J."/>
        </authorList>
    </citation>
    <scope>NUCLEOTIDE SEQUENCE [LARGE SCALE GENOMIC DNA]</scope>
    <source>
        <strain evidence="1">Lor288</strain>
    </source>
</reference>